<comment type="caution">
    <text evidence="1">The sequence shown here is derived from an EMBL/GenBank/DDBJ whole genome shotgun (WGS) entry which is preliminary data.</text>
</comment>
<name>A0ACB5T8Q9_AMBMO</name>
<proteinExistence type="predicted"/>
<protein>
    <submittedName>
        <fullName evidence="1">Unnamed protein product</fullName>
    </submittedName>
</protein>
<sequence>MDQQQQAQPQYASGQYLPDPQQQQQQQQYQNPQQFRAYDPQQQQQPQQQMQAAPGPYPYQYQQVPPPGAEYPPGAMIPQPPGQAPYYPYGAAAPGMYPMRPQMIQSNFTPKIITLKWGYQNTMCYGVEARGVPVLRRADNNLVNGTKLLKVAKLTRGRRDRILKSEKDRHVIKTGPMKFKGVWIPLERASTIAQREGIYYALYPLFEPNISELIEPLPRIEGQPIVPGEVPVTLSHAATGPTGPIIMNPQMTPQLNQGPGGPGPVPGPMPGYAPPPPGPAGQGPVH</sequence>
<evidence type="ECO:0000313" key="2">
    <source>
        <dbReference type="Proteomes" id="UP001165064"/>
    </source>
</evidence>
<dbReference type="Proteomes" id="UP001165064">
    <property type="component" value="Unassembled WGS sequence"/>
</dbReference>
<accession>A0ACB5T8Q9</accession>
<organism evidence="1 2">
    <name type="scientific">Ambrosiozyma monospora</name>
    <name type="common">Yeast</name>
    <name type="synonym">Endomycopsis monosporus</name>
    <dbReference type="NCBI Taxonomy" id="43982"/>
    <lineage>
        <taxon>Eukaryota</taxon>
        <taxon>Fungi</taxon>
        <taxon>Dikarya</taxon>
        <taxon>Ascomycota</taxon>
        <taxon>Saccharomycotina</taxon>
        <taxon>Pichiomycetes</taxon>
        <taxon>Pichiales</taxon>
        <taxon>Pichiaceae</taxon>
        <taxon>Ambrosiozyma</taxon>
    </lineage>
</organism>
<keyword evidence="2" id="KW-1185">Reference proteome</keyword>
<gene>
    <name evidence="1" type="ORF">Amon02_000620600</name>
</gene>
<dbReference type="EMBL" id="BSXS01004790">
    <property type="protein sequence ID" value="GME83492.1"/>
    <property type="molecule type" value="Genomic_DNA"/>
</dbReference>
<evidence type="ECO:0000313" key="1">
    <source>
        <dbReference type="EMBL" id="GME83492.1"/>
    </source>
</evidence>
<reference evidence="1" key="1">
    <citation type="submission" date="2023-04" db="EMBL/GenBank/DDBJ databases">
        <title>Ambrosiozyma monospora NBRC 10751.</title>
        <authorList>
            <person name="Ichikawa N."/>
            <person name="Sato H."/>
            <person name="Tonouchi N."/>
        </authorList>
    </citation>
    <scope>NUCLEOTIDE SEQUENCE</scope>
    <source>
        <strain evidence="1">NBRC 10751</strain>
    </source>
</reference>